<organism evidence="2 3">
    <name type="scientific">Juglans regia</name>
    <name type="common">English walnut</name>
    <dbReference type="NCBI Taxonomy" id="51240"/>
    <lineage>
        <taxon>Eukaryota</taxon>
        <taxon>Viridiplantae</taxon>
        <taxon>Streptophyta</taxon>
        <taxon>Embryophyta</taxon>
        <taxon>Tracheophyta</taxon>
        <taxon>Spermatophyta</taxon>
        <taxon>Magnoliopsida</taxon>
        <taxon>eudicotyledons</taxon>
        <taxon>Gunneridae</taxon>
        <taxon>Pentapetalae</taxon>
        <taxon>rosids</taxon>
        <taxon>fabids</taxon>
        <taxon>Fagales</taxon>
        <taxon>Juglandaceae</taxon>
        <taxon>Juglans</taxon>
    </lineage>
</organism>
<sequence>MLIKEGELATMSIMEGSFGYIASEYARTTRVNVNIDVYNFGVILSELTTERKAKDGDEHTSLVEWALRHIQDGKPIGDALDGQPNEDAQHCSRDVKLELPRGLSYMYHDCLLPIVHRDVNSSNIFLDLDFNTRISDFGLAKMLVKEGELATMLAVAGSLGYIATEYAWTTRINEKINVCNFWIILLELTTKRKVNDGDEYTSLDKWALQTFKMENL</sequence>
<dbReference type="InterPro" id="IPR046958">
    <property type="entry name" value="RBK1/2/STUNTED"/>
</dbReference>
<feature type="domain" description="Protein kinase" evidence="1">
    <location>
        <begin position="1"/>
        <end position="216"/>
    </location>
</feature>
<dbReference type="InterPro" id="IPR011009">
    <property type="entry name" value="Kinase-like_dom_sf"/>
</dbReference>
<dbReference type="RefSeq" id="XP_035551125.1">
    <property type="nucleotide sequence ID" value="XM_035695232.1"/>
</dbReference>
<evidence type="ECO:0000313" key="2">
    <source>
        <dbReference type="Proteomes" id="UP000235220"/>
    </source>
</evidence>
<dbReference type="InterPro" id="IPR000719">
    <property type="entry name" value="Prot_kinase_dom"/>
</dbReference>
<dbReference type="AlphaFoldDB" id="A0A6P9EQQ7"/>
<protein>
    <submittedName>
        <fullName evidence="3">MDIS1-interacting receptor like kinase 1-like</fullName>
    </submittedName>
</protein>
<keyword evidence="2" id="KW-1185">Reference proteome</keyword>
<dbReference type="OrthoDB" id="4062651at2759"/>
<dbReference type="Pfam" id="PF00069">
    <property type="entry name" value="Pkinase"/>
    <property type="match status" value="1"/>
</dbReference>
<accession>A0A6P9EQQ7</accession>
<evidence type="ECO:0000313" key="3">
    <source>
        <dbReference type="RefSeq" id="XP_035551125.1"/>
    </source>
</evidence>
<dbReference type="Proteomes" id="UP000235220">
    <property type="component" value="Chromosome 10"/>
</dbReference>
<dbReference type="PROSITE" id="PS50011">
    <property type="entry name" value="PROTEIN_KINASE_DOM"/>
    <property type="match status" value="1"/>
</dbReference>
<dbReference type="PANTHER" id="PTHR47987">
    <property type="entry name" value="OS08G0249100 PROTEIN"/>
    <property type="match status" value="1"/>
</dbReference>
<dbReference type="Gene3D" id="1.10.510.10">
    <property type="entry name" value="Transferase(Phosphotransferase) domain 1"/>
    <property type="match status" value="2"/>
</dbReference>
<dbReference type="PANTHER" id="PTHR47987:SF13">
    <property type="entry name" value="RECEPTOR-LIKE CYTOSOLIC SERINE_THREONINE-PROTEIN KINASE RBK2"/>
    <property type="match status" value="1"/>
</dbReference>
<dbReference type="GO" id="GO:0004672">
    <property type="term" value="F:protein kinase activity"/>
    <property type="evidence" value="ECO:0007669"/>
    <property type="project" value="InterPro"/>
</dbReference>
<dbReference type="KEGG" id="jre:118349696"/>
<dbReference type="SUPFAM" id="SSF56112">
    <property type="entry name" value="Protein kinase-like (PK-like)"/>
    <property type="match status" value="2"/>
</dbReference>
<dbReference type="GeneID" id="118349696"/>
<proteinExistence type="predicted"/>
<evidence type="ECO:0000259" key="1">
    <source>
        <dbReference type="PROSITE" id="PS50011"/>
    </source>
</evidence>
<reference evidence="3" key="1">
    <citation type="submission" date="2025-08" db="UniProtKB">
        <authorList>
            <consortium name="RefSeq"/>
        </authorList>
    </citation>
    <scope>IDENTIFICATION</scope>
    <source>
        <tissue evidence="3">Leaves</tissue>
    </source>
</reference>
<dbReference type="GO" id="GO:0005524">
    <property type="term" value="F:ATP binding"/>
    <property type="evidence" value="ECO:0007669"/>
    <property type="project" value="InterPro"/>
</dbReference>
<dbReference type="InParanoid" id="A0A6P9EQQ7"/>
<gene>
    <name evidence="3" type="primary">LOC118349696</name>
</gene>
<name>A0A6P9EQQ7_JUGRE</name>